<keyword evidence="3" id="KW-1185">Reference proteome</keyword>
<keyword evidence="1" id="KW-0472">Membrane</keyword>
<feature type="transmembrane region" description="Helical" evidence="1">
    <location>
        <begin position="201"/>
        <end position="224"/>
    </location>
</feature>
<feature type="transmembrane region" description="Helical" evidence="1">
    <location>
        <begin position="236"/>
        <end position="260"/>
    </location>
</feature>
<sequence>MLRTTCSRYWPVVAIAALFAVSVLLRLPALGMDPIQNSGWTPYQRLNNANVWIHNQYVLEVYGSNPILGHKFASYIGTDPQFLRNAALPQLTVYTSFPSTHFVVLHLALNALGLGMTYAASQVFGLLLHGASVALVAYLVLLLTRNKVMAVTGAAMYTFSTGTLWYHMNVYWSHELLVPVFLASLVVFVRRAGRPRRWQAFLIGAAMTAVTWTGAVAAVGWSLYGLYKHHRTKDRAFLANLFAAVGMVTALVLITAHVLVTTRATPLAYLRALLNRAEVRSATGAQEGFPLLSWRFVNALVLDYGGFLLAALVVALIVGRLLSTFQWEVVLLSAFPLLESFLLLEHDFWYGFGRLKWLLPAILLICLAGANLGRRGTSVLVAAVGAAALAHVALYFVVFEMPPVGS</sequence>
<reference evidence="3" key="1">
    <citation type="submission" date="2023-05" db="EMBL/GenBank/DDBJ databases">
        <title>Draft genome of Pseudofrankia sp. BMG5.37.</title>
        <authorList>
            <person name="Gtari M."/>
            <person name="Ghodhbane F."/>
            <person name="Sbissi I."/>
        </authorList>
    </citation>
    <scope>NUCLEOTIDE SEQUENCE [LARGE SCALE GENOMIC DNA]</scope>
    <source>
        <strain evidence="3">BMG 814</strain>
    </source>
</reference>
<evidence type="ECO:0000313" key="2">
    <source>
        <dbReference type="EMBL" id="MDP5181534.1"/>
    </source>
</evidence>
<dbReference type="EMBL" id="JASNFN010000001">
    <property type="protein sequence ID" value="MDP5181534.1"/>
    <property type="molecule type" value="Genomic_DNA"/>
</dbReference>
<evidence type="ECO:0000313" key="3">
    <source>
        <dbReference type="Proteomes" id="UP001233673"/>
    </source>
</evidence>
<gene>
    <name evidence="2" type="ORF">QOZ88_02705</name>
</gene>
<name>A0ABT9I7J1_9ACTN</name>
<keyword evidence="1" id="KW-1133">Transmembrane helix</keyword>
<protein>
    <recommendedName>
        <fullName evidence="4">Glycosyltransferase RgtA/B/C/D-like domain-containing protein</fullName>
    </recommendedName>
</protein>
<proteinExistence type="predicted"/>
<feature type="transmembrane region" description="Helical" evidence="1">
    <location>
        <begin position="379"/>
        <end position="399"/>
    </location>
</feature>
<comment type="caution">
    <text evidence="2">The sequence shown here is derived from an EMBL/GenBank/DDBJ whole genome shotgun (WGS) entry which is preliminary data.</text>
</comment>
<feature type="transmembrane region" description="Helical" evidence="1">
    <location>
        <begin position="148"/>
        <end position="166"/>
    </location>
</feature>
<dbReference type="Proteomes" id="UP001233673">
    <property type="component" value="Unassembled WGS sequence"/>
</dbReference>
<evidence type="ECO:0008006" key="4">
    <source>
        <dbReference type="Google" id="ProtNLM"/>
    </source>
</evidence>
<feature type="transmembrane region" description="Helical" evidence="1">
    <location>
        <begin position="119"/>
        <end position="141"/>
    </location>
</feature>
<organism evidence="2 3">
    <name type="scientific">Blastococcus carthaginiensis</name>
    <dbReference type="NCBI Taxonomy" id="3050034"/>
    <lineage>
        <taxon>Bacteria</taxon>
        <taxon>Bacillati</taxon>
        <taxon>Actinomycetota</taxon>
        <taxon>Actinomycetes</taxon>
        <taxon>Geodermatophilales</taxon>
        <taxon>Geodermatophilaceae</taxon>
        <taxon>Blastococcus</taxon>
    </lineage>
</organism>
<feature type="transmembrane region" description="Helical" evidence="1">
    <location>
        <begin position="172"/>
        <end position="189"/>
    </location>
</feature>
<dbReference type="RefSeq" id="WP_305998249.1">
    <property type="nucleotide sequence ID" value="NZ_JASNFN010000001.1"/>
</dbReference>
<keyword evidence="1" id="KW-0812">Transmembrane</keyword>
<feature type="transmembrane region" description="Helical" evidence="1">
    <location>
        <begin position="356"/>
        <end position="373"/>
    </location>
</feature>
<feature type="transmembrane region" description="Helical" evidence="1">
    <location>
        <begin position="9"/>
        <end position="29"/>
    </location>
</feature>
<feature type="transmembrane region" description="Helical" evidence="1">
    <location>
        <begin position="296"/>
        <end position="319"/>
    </location>
</feature>
<evidence type="ECO:0000256" key="1">
    <source>
        <dbReference type="SAM" id="Phobius"/>
    </source>
</evidence>
<accession>A0ABT9I7J1</accession>